<comment type="caution">
    <text evidence="1">The sequence shown here is derived from an EMBL/GenBank/DDBJ whole genome shotgun (WGS) entry which is preliminary data.</text>
</comment>
<dbReference type="AlphaFoldDB" id="A0A4R6YLV7"/>
<accession>A0A4R6YLV7</accession>
<dbReference type="Proteomes" id="UP000295293">
    <property type="component" value="Unassembled WGS sequence"/>
</dbReference>
<name>A0A4R6YLV7_9GAMM</name>
<reference evidence="1 2" key="1">
    <citation type="submission" date="2019-03" db="EMBL/GenBank/DDBJ databases">
        <title>Genomic Encyclopedia of Type Strains, Phase IV (KMG-IV): sequencing the most valuable type-strain genomes for metagenomic binning, comparative biology and taxonomic classification.</title>
        <authorList>
            <person name="Goeker M."/>
        </authorList>
    </citation>
    <scope>NUCLEOTIDE SEQUENCE [LARGE SCALE GENOMIC DNA]</scope>
    <source>
        <strain evidence="1 2">DSM 21667</strain>
    </source>
</reference>
<dbReference type="OrthoDB" id="5760471at2"/>
<dbReference type="RefSeq" id="WP_133821585.1">
    <property type="nucleotide sequence ID" value="NZ_SNZH01000022.1"/>
</dbReference>
<evidence type="ECO:0000313" key="2">
    <source>
        <dbReference type="Proteomes" id="UP000295293"/>
    </source>
</evidence>
<sequence>MIAKLRSQLPDAWQFFVAPALAALLPWKLGYRWLRWLSRHSRSAFDEPAQAAATQAPNYLPIADTAEFAANVRLNCLWDTADLYLSLLRPRHSRLPWHVQKIGDWPRDSHFIAAGFHHGHGHWVFKTLAQAGFDASLVSARWDRADYPGLPLRYYYGRLRGGDVERLSGRPVVFRPGAKAQLAQALEQGAAVVSVLDMPPRMAPRGQKPVRLLDQQASFPDGTLELAKAAGVPVVPYWMEFDLARGTRRFCIGQPLDPADPATLQILADILDRAIRLTPSAWFFWPEWPRWIEDAANTGSAAENTAAG</sequence>
<evidence type="ECO:0008006" key="3">
    <source>
        <dbReference type="Google" id="ProtNLM"/>
    </source>
</evidence>
<protein>
    <recommendedName>
        <fullName evidence="3">KDO2-lipid IV(A) lauroyltransferase</fullName>
    </recommendedName>
</protein>
<organism evidence="1 2">
    <name type="scientific">Tahibacter aquaticus</name>
    <dbReference type="NCBI Taxonomy" id="520092"/>
    <lineage>
        <taxon>Bacteria</taxon>
        <taxon>Pseudomonadati</taxon>
        <taxon>Pseudomonadota</taxon>
        <taxon>Gammaproteobacteria</taxon>
        <taxon>Lysobacterales</taxon>
        <taxon>Rhodanobacteraceae</taxon>
        <taxon>Tahibacter</taxon>
    </lineage>
</organism>
<dbReference type="EMBL" id="SNZH01000022">
    <property type="protein sequence ID" value="TDR38243.1"/>
    <property type="molecule type" value="Genomic_DNA"/>
</dbReference>
<proteinExistence type="predicted"/>
<evidence type="ECO:0000313" key="1">
    <source>
        <dbReference type="EMBL" id="TDR38243.1"/>
    </source>
</evidence>
<keyword evidence="2" id="KW-1185">Reference proteome</keyword>
<gene>
    <name evidence="1" type="ORF">DFR29_12243</name>
</gene>